<dbReference type="Pfam" id="PF12728">
    <property type="entry name" value="HTH_17"/>
    <property type="match status" value="1"/>
</dbReference>
<protein>
    <submittedName>
        <fullName evidence="2">DNA binding domain-containing protein, excisionase family</fullName>
    </submittedName>
</protein>
<name>A0A1I6B991_9PSEU</name>
<accession>A0A1I6B991</accession>
<dbReference type="InterPro" id="IPR041657">
    <property type="entry name" value="HTH_17"/>
</dbReference>
<evidence type="ECO:0000313" key="2">
    <source>
        <dbReference type="EMBL" id="SFQ77506.1"/>
    </source>
</evidence>
<dbReference type="STRING" id="112413.SAMN05421854_12459"/>
<organism evidence="2 3">
    <name type="scientific">Amycolatopsis rubida</name>
    <dbReference type="NCBI Taxonomy" id="112413"/>
    <lineage>
        <taxon>Bacteria</taxon>
        <taxon>Bacillati</taxon>
        <taxon>Actinomycetota</taxon>
        <taxon>Actinomycetes</taxon>
        <taxon>Pseudonocardiales</taxon>
        <taxon>Pseudonocardiaceae</taxon>
        <taxon>Amycolatopsis</taxon>
    </lineage>
</organism>
<dbReference type="EMBL" id="FOWC01000024">
    <property type="protein sequence ID" value="SFQ77506.1"/>
    <property type="molecule type" value="Genomic_DNA"/>
</dbReference>
<sequence>MQKKMPNAGGPAFYSPAEAAWLLGIDLNSIHRAIRVGELRAVRRRSRLVIPAAELRRALGGGAR</sequence>
<dbReference type="AlphaFoldDB" id="A0A1I6B991"/>
<dbReference type="Proteomes" id="UP000199137">
    <property type="component" value="Unassembled WGS sequence"/>
</dbReference>
<dbReference type="OrthoDB" id="3699088at2"/>
<feature type="domain" description="Helix-turn-helix" evidence="1">
    <location>
        <begin position="13"/>
        <end position="58"/>
    </location>
</feature>
<evidence type="ECO:0000313" key="3">
    <source>
        <dbReference type="Proteomes" id="UP000199137"/>
    </source>
</evidence>
<evidence type="ECO:0000259" key="1">
    <source>
        <dbReference type="Pfam" id="PF12728"/>
    </source>
</evidence>
<gene>
    <name evidence="2" type="ORF">SAMN05421854_12459</name>
</gene>
<proteinExistence type="predicted"/>
<dbReference type="RefSeq" id="WP_093577145.1">
    <property type="nucleotide sequence ID" value="NZ_FOWC01000024.1"/>
</dbReference>
<reference evidence="2 3" key="1">
    <citation type="submission" date="2016-10" db="EMBL/GenBank/DDBJ databases">
        <authorList>
            <person name="de Groot N.N."/>
        </authorList>
    </citation>
    <scope>NUCLEOTIDE SEQUENCE [LARGE SCALE GENOMIC DNA]</scope>
    <source>
        <strain evidence="2 3">DSM 44637</strain>
    </source>
</reference>